<dbReference type="HOGENOM" id="CLU_566437_0_0_1"/>
<dbReference type="EnsemblFungi" id="MVLG_04189T0">
    <property type="protein sequence ID" value="MVLG_04189T0"/>
    <property type="gene ID" value="MVLG_04189"/>
</dbReference>
<dbReference type="STRING" id="683840.U5HAG1"/>
<feature type="transmembrane region" description="Helical" evidence="2">
    <location>
        <begin position="185"/>
        <end position="201"/>
    </location>
</feature>
<gene>
    <name evidence="4" type="ORF">MVLG_04189</name>
</gene>
<dbReference type="EMBL" id="AEIJ01000412">
    <property type="status" value="NOT_ANNOTATED_CDS"/>
    <property type="molecule type" value="Genomic_DNA"/>
</dbReference>
<feature type="transmembrane region" description="Helical" evidence="2">
    <location>
        <begin position="213"/>
        <end position="236"/>
    </location>
</feature>
<dbReference type="InParanoid" id="U5HAG1"/>
<keyword evidence="2" id="KW-0472">Membrane</keyword>
<organism evidence="4">
    <name type="scientific">Microbotryum lychnidis-dioicae (strain p1A1 Lamole / MvSl-1064)</name>
    <name type="common">Anther smut fungus</name>
    <dbReference type="NCBI Taxonomy" id="683840"/>
    <lineage>
        <taxon>Eukaryota</taxon>
        <taxon>Fungi</taxon>
        <taxon>Dikarya</taxon>
        <taxon>Basidiomycota</taxon>
        <taxon>Pucciniomycotina</taxon>
        <taxon>Microbotryomycetes</taxon>
        <taxon>Microbotryales</taxon>
        <taxon>Microbotryaceae</taxon>
        <taxon>Microbotryum</taxon>
    </lineage>
</organism>
<dbReference type="SMART" id="SM00271">
    <property type="entry name" value="DnaJ"/>
    <property type="match status" value="1"/>
</dbReference>
<reference evidence="4" key="2">
    <citation type="submission" date="2010-11" db="EMBL/GenBank/DDBJ databases">
        <authorList>
            <consortium name="The Broad Institute Genome Sequencing Platform"/>
            <person name="Earl A."/>
            <person name="Ward D."/>
            <person name="Feldgarden M."/>
            <person name="Gevers D."/>
            <person name="Butler R."/>
            <person name="Young S.K."/>
            <person name="Zeng Q."/>
            <person name="Gargeya S."/>
            <person name="Fitzgerald M."/>
            <person name="Haas B."/>
            <person name="Abouelleil A."/>
            <person name="Alvarado L."/>
            <person name="Arachchi H.M."/>
            <person name="Berlin A."/>
            <person name="Brown A."/>
            <person name="Chapman S.B."/>
            <person name="Chen Z."/>
            <person name="Dunbar C."/>
            <person name="Freedman E."/>
            <person name="Gearin G."/>
            <person name="Gellesch M."/>
            <person name="Goldberg J."/>
            <person name="Griggs A."/>
            <person name="Gujja S."/>
            <person name="Heilman E."/>
            <person name="Heiman D."/>
            <person name="Howarth C."/>
            <person name="Larson L."/>
            <person name="Lui A."/>
            <person name="MacDonald P.J.P."/>
            <person name="Mehta T."/>
            <person name="Montmayeur A."/>
            <person name="Murphy C."/>
            <person name="Neiman D."/>
            <person name="Pearson M."/>
            <person name="Priest M."/>
            <person name="Roberts A."/>
            <person name="Saif S."/>
            <person name="Shea T."/>
            <person name="Shenoy N."/>
            <person name="Sisk P."/>
            <person name="Stolte C."/>
            <person name="Sykes S."/>
            <person name="White J."/>
            <person name="Yandava C."/>
            <person name="Wortman J."/>
            <person name="Nusbaum C."/>
            <person name="Birren B."/>
        </authorList>
    </citation>
    <scope>NUCLEOTIDE SEQUENCE</scope>
    <source>
        <strain evidence="4">P1A1 Lamole</strain>
    </source>
</reference>
<feature type="transmembrane region" description="Helical" evidence="2">
    <location>
        <begin position="13"/>
        <end position="35"/>
    </location>
</feature>
<evidence type="ECO:0000256" key="1">
    <source>
        <dbReference type="SAM" id="MobiDB-lite"/>
    </source>
</evidence>
<keyword evidence="2" id="KW-0812">Transmembrane</keyword>
<dbReference type="OMA" id="VAFYTIN"/>
<evidence type="ECO:0000313" key="6">
    <source>
        <dbReference type="Proteomes" id="UP000017200"/>
    </source>
</evidence>
<evidence type="ECO:0000313" key="4">
    <source>
        <dbReference type="EMBL" id="KDE05391.1"/>
    </source>
</evidence>
<dbReference type="AlphaFoldDB" id="U5HAG1"/>
<feature type="compositionally biased region" description="Low complexity" evidence="1">
    <location>
        <begin position="437"/>
        <end position="447"/>
    </location>
</feature>
<dbReference type="SUPFAM" id="SSF46565">
    <property type="entry name" value="Chaperone J-domain"/>
    <property type="match status" value="1"/>
</dbReference>
<keyword evidence="2" id="KW-1133">Transmembrane helix</keyword>
<dbReference type="PROSITE" id="PS50076">
    <property type="entry name" value="DNAJ_2"/>
    <property type="match status" value="1"/>
</dbReference>
<evidence type="ECO:0000259" key="3">
    <source>
        <dbReference type="PROSITE" id="PS50076"/>
    </source>
</evidence>
<keyword evidence="6" id="KW-1185">Reference proteome</keyword>
<dbReference type="Proteomes" id="UP000017200">
    <property type="component" value="Unassembled WGS sequence"/>
</dbReference>
<feature type="region of interest" description="Disordered" evidence="1">
    <location>
        <begin position="386"/>
        <end position="463"/>
    </location>
</feature>
<feature type="transmembrane region" description="Helical" evidence="2">
    <location>
        <begin position="64"/>
        <end position="83"/>
    </location>
</feature>
<name>U5HAG1_USTV1</name>
<dbReference type="InterPro" id="IPR036869">
    <property type="entry name" value="J_dom_sf"/>
</dbReference>
<feature type="domain" description="J" evidence="3">
    <location>
        <begin position="92"/>
        <end position="160"/>
    </location>
</feature>
<sequence length="482" mass="54155">MAIGGISHHLSSIVLWAVLPQLLTSFVLKGFYTLLPQIQPRLPPNASADQIAHQNSRAQRHHRFARIGLILAYLGYTLSSVYIEQGTLFSQNFYTLLGLTREQVEVGGSSFVKSHFRRLARSLHPDKVGKQGEPLFIALKQAALVLENEGSLKWAYERFGMDALAWQPKPAAQREVVFRGAQSTVGFYVVALGSIYMISWFRRSERVNNYWRYLFLLATAALEFHIILRTSLGLSFAHPFLSLLLPNRLPYEQIQFLRQLFISGSMALSHLTPLISTASMLEASLEGSSIEERLTAQAYKDTEAIRPLIQDLTMVLKGLEQESRMLKWGELRPLLGEGMRDEQFEEILEDVSEKTKDLVKCLKVKVGEGTKEAWKDAVQRGAEKHRVEEEVRRKGDEKVKEKVKEAPVKQEQEKPIKMEATRVAMRSSSNGIKMEPTTTGAATSTLTEPARPPDVFGSKSLSPEDEAAIIARARLLSPPPET</sequence>
<dbReference type="Gene3D" id="1.10.287.110">
    <property type="entry name" value="DnaJ domain"/>
    <property type="match status" value="1"/>
</dbReference>
<dbReference type="InterPro" id="IPR001623">
    <property type="entry name" value="DnaJ_domain"/>
</dbReference>
<reference evidence="4 6" key="3">
    <citation type="journal article" date="2015" name="BMC Genomics">
        <title>Sex and parasites: genomic and transcriptomic analysis of Microbotryum lychnidis-dioicae, the biotrophic and plant-castrating anther smut fungus.</title>
        <authorList>
            <person name="Perlin M.H."/>
            <person name="Amselem J."/>
            <person name="Fontanillas E."/>
            <person name="Toh S.S."/>
            <person name="Chen Z."/>
            <person name="Goldberg J."/>
            <person name="Duplessis S."/>
            <person name="Henrissat B."/>
            <person name="Young S."/>
            <person name="Zeng Q."/>
            <person name="Aguileta G."/>
            <person name="Petit E."/>
            <person name="Badouin H."/>
            <person name="Andrews J."/>
            <person name="Razeeq D."/>
            <person name="Gabaldon T."/>
            <person name="Quesneville H."/>
            <person name="Giraud T."/>
            <person name="Hood M.E."/>
            <person name="Schultz D.J."/>
            <person name="Cuomo C.A."/>
        </authorList>
    </citation>
    <scope>NUCLEOTIDE SEQUENCE [LARGE SCALE GENOMIC DNA]</scope>
    <source>
        <strain evidence="6">p1A1 Lamole</strain>
        <strain evidence="4">P1A1 Lamole</strain>
    </source>
</reference>
<reference evidence="5" key="4">
    <citation type="submission" date="2015-06" db="UniProtKB">
        <authorList>
            <consortium name="EnsemblFungi"/>
        </authorList>
    </citation>
    <scope>IDENTIFICATION</scope>
</reference>
<evidence type="ECO:0000256" key="2">
    <source>
        <dbReference type="SAM" id="Phobius"/>
    </source>
</evidence>
<protein>
    <submittedName>
        <fullName evidence="4">DNAJ chaparonin</fullName>
    </submittedName>
</protein>
<feature type="compositionally biased region" description="Basic and acidic residues" evidence="1">
    <location>
        <begin position="386"/>
        <end position="420"/>
    </location>
</feature>
<proteinExistence type="predicted"/>
<evidence type="ECO:0000313" key="5">
    <source>
        <dbReference type="EnsemblFungi" id="MVLG_04189T0"/>
    </source>
</evidence>
<accession>U5HAG1</accession>
<dbReference type="OrthoDB" id="10250354at2759"/>
<dbReference type="EMBL" id="GL541687">
    <property type="protein sequence ID" value="KDE05391.1"/>
    <property type="molecule type" value="Genomic_DNA"/>
</dbReference>
<reference evidence="6" key="1">
    <citation type="submission" date="2010-11" db="EMBL/GenBank/DDBJ databases">
        <title>The genome sequence of Microbotryum violaceum strain p1A1 Lamole.</title>
        <authorList>
            <person name="Cuomo C."/>
            <person name="Perlin M."/>
            <person name="Young S.K."/>
            <person name="Zeng Q."/>
            <person name="Gargeya S."/>
            <person name="Alvarado L."/>
            <person name="Berlin A."/>
            <person name="Chapman S.B."/>
            <person name="Chen Z."/>
            <person name="Freedman E."/>
            <person name="Gellesch M."/>
            <person name="Goldberg J."/>
            <person name="Griggs A."/>
            <person name="Gujja S."/>
            <person name="Heilman E."/>
            <person name="Heiman D."/>
            <person name="Howarth C."/>
            <person name="Mehta T."/>
            <person name="Neiman D."/>
            <person name="Pearson M."/>
            <person name="Roberts A."/>
            <person name="Saif S."/>
            <person name="Shea T."/>
            <person name="Shenoy N."/>
            <person name="Sisk P."/>
            <person name="Stolte C."/>
            <person name="Sykes S."/>
            <person name="White J."/>
            <person name="Yandava C."/>
            <person name="Haas B."/>
            <person name="Nusbaum C."/>
            <person name="Birren B."/>
        </authorList>
    </citation>
    <scope>NUCLEOTIDE SEQUENCE [LARGE SCALE GENOMIC DNA]</scope>
    <source>
        <strain evidence="6">p1A1 Lamole</strain>
    </source>
</reference>